<dbReference type="InterPro" id="IPR050491">
    <property type="entry name" value="AmpC-like"/>
</dbReference>
<proteinExistence type="predicted"/>
<dbReference type="InterPro" id="IPR012338">
    <property type="entry name" value="Beta-lactam/transpept-like"/>
</dbReference>
<dbReference type="PANTHER" id="PTHR46825:SF9">
    <property type="entry name" value="BETA-LACTAMASE-RELATED DOMAIN-CONTAINING PROTEIN"/>
    <property type="match status" value="1"/>
</dbReference>
<dbReference type="Pfam" id="PF00144">
    <property type="entry name" value="Beta-lactamase"/>
    <property type="match status" value="1"/>
</dbReference>
<gene>
    <name evidence="2" type="primary">pbpE_1</name>
    <name evidence="2" type="ORF">NCTC11429_00306</name>
</gene>
<sequence>MDMNKGCIGIYLKLSLLFMIVTKSVLGQEIDQSALDKTLQKFYSDSSAPGIAVQISQAGLMKYHYETGVADMKTKQKITQNTHFRMASVSKQVTAQAIYNLFEQGRLKPTDPLPLFFRDLPVALQHITVGQLLQHSSGIIDYEELIPEARTVQVSDADVLEYVKQANHGYFPAGSQFRYSNTGYCLLALIVEQVSKMSFAQFVKDQLFDRIGIYGGTVYSEDVDIPERAFGYHQTGKSFGFADQSVTSATQGDGGVYFSSSAYHQWANYLLQKRFQDLHWKDLLCHGSMVVRDGIAYGMGWFVAPAGTNKIFFHSGESTGFHNIVYIDQQKRLVVTLFSNRDDLLIADAFDSLLGVLKIEKPFEAMGNNQTLFGWLNAVYANQEGEH</sequence>
<evidence type="ECO:0000313" key="2">
    <source>
        <dbReference type="EMBL" id="VTR28908.1"/>
    </source>
</evidence>
<feature type="domain" description="Beta-lactamase-related" evidence="1">
    <location>
        <begin position="35"/>
        <end position="343"/>
    </location>
</feature>
<dbReference type="PANTHER" id="PTHR46825">
    <property type="entry name" value="D-ALANYL-D-ALANINE-CARBOXYPEPTIDASE/ENDOPEPTIDASE AMPH"/>
    <property type="match status" value="1"/>
</dbReference>
<dbReference type="KEGG" id="stha:NCTC11429_00306"/>
<reference evidence="2 3" key="1">
    <citation type="submission" date="2019-05" db="EMBL/GenBank/DDBJ databases">
        <authorList>
            <consortium name="Pathogen Informatics"/>
        </authorList>
    </citation>
    <scope>NUCLEOTIDE SEQUENCE [LARGE SCALE GENOMIC DNA]</scope>
    <source>
        <strain evidence="2 3">NCTC11429</strain>
    </source>
</reference>
<dbReference type="EMBL" id="LR590484">
    <property type="protein sequence ID" value="VTR28908.1"/>
    <property type="molecule type" value="Genomic_DNA"/>
</dbReference>
<dbReference type="Gene3D" id="3.40.710.10">
    <property type="entry name" value="DD-peptidase/beta-lactamase superfamily"/>
    <property type="match status" value="1"/>
</dbReference>
<name>A0A4V6KN09_9SPHI</name>
<protein>
    <submittedName>
        <fullName evidence="2">Penicillin-binding protein E</fullName>
    </submittedName>
</protein>
<dbReference type="STRING" id="1123265.GCA_000686625_03302"/>
<evidence type="ECO:0000313" key="3">
    <source>
        <dbReference type="Proteomes" id="UP000308196"/>
    </source>
</evidence>
<dbReference type="InterPro" id="IPR001466">
    <property type="entry name" value="Beta-lactam-related"/>
</dbReference>
<evidence type="ECO:0000259" key="1">
    <source>
        <dbReference type="Pfam" id="PF00144"/>
    </source>
</evidence>
<dbReference type="AlphaFoldDB" id="A0A4V6KN09"/>
<accession>A0A4V6KN09</accession>
<dbReference type="SUPFAM" id="SSF56601">
    <property type="entry name" value="beta-lactamase/transpeptidase-like"/>
    <property type="match status" value="1"/>
</dbReference>
<dbReference type="Proteomes" id="UP000308196">
    <property type="component" value="Chromosome"/>
</dbReference>
<organism evidence="2 3">
    <name type="scientific">Sphingobacterium thalpophilum</name>
    <dbReference type="NCBI Taxonomy" id="259"/>
    <lineage>
        <taxon>Bacteria</taxon>
        <taxon>Pseudomonadati</taxon>
        <taxon>Bacteroidota</taxon>
        <taxon>Sphingobacteriia</taxon>
        <taxon>Sphingobacteriales</taxon>
        <taxon>Sphingobacteriaceae</taxon>
        <taxon>Sphingobacterium</taxon>
    </lineage>
</organism>